<dbReference type="EMBL" id="DWVP01000019">
    <property type="protein sequence ID" value="HJC85476.1"/>
    <property type="molecule type" value="Genomic_DNA"/>
</dbReference>
<protein>
    <recommendedName>
        <fullName evidence="4">PE family protein</fullName>
    </recommendedName>
</protein>
<evidence type="ECO:0008006" key="4">
    <source>
        <dbReference type="Google" id="ProtNLM"/>
    </source>
</evidence>
<dbReference type="AlphaFoldDB" id="A0A9D2QFF3"/>
<organism evidence="2 3">
    <name type="scientific">Candidatus Corynebacterium faecigallinarum</name>
    <dbReference type="NCBI Taxonomy" id="2838528"/>
    <lineage>
        <taxon>Bacteria</taxon>
        <taxon>Bacillati</taxon>
        <taxon>Actinomycetota</taxon>
        <taxon>Actinomycetes</taxon>
        <taxon>Mycobacteriales</taxon>
        <taxon>Corynebacteriaceae</taxon>
        <taxon>Corynebacterium</taxon>
    </lineage>
</organism>
<reference evidence="2" key="1">
    <citation type="journal article" date="2021" name="PeerJ">
        <title>Extensive microbial diversity within the chicken gut microbiome revealed by metagenomics and culture.</title>
        <authorList>
            <person name="Gilroy R."/>
            <person name="Ravi A."/>
            <person name="Getino M."/>
            <person name="Pursley I."/>
            <person name="Horton D.L."/>
            <person name="Alikhan N.F."/>
            <person name="Baker D."/>
            <person name="Gharbi K."/>
            <person name="Hall N."/>
            <person name="Watson M."/>
            <person name="Adriaenssens E.M."/>
            <person name="Foster-Nyarko E."/>
            <person name="Jarju S."/>
            <person name="Secka A."/>
            <person name="Antonio M."/>
            <person name="Oren A."/>
            <person name="Chaudhuri R.R."/>
            <person name="La Ragione R."/>
            <person name="Hildebrand F."/>
            <person name="Pallen M.J."/>
        </authorList>
    </citation>
    <scope>NUCLEOTIDE SEQUENCE</scope>
    <source>
        <strain evidence="2">ChiHjej13B12-4958</strain>
    </source>
</reference>
<accession>A0A9D2QFF3</accession>
<feature type="compositionally biased region" description="Gly residues" evidence="1">
    <location>
        <begin position="27"/>
        <end position="40"/>
    </location>
</feature>
<comment type="caution">
    <text evidence="2">The sequence shown here is derived from an EMBL/GenBank/DDBJ whole genome shotgun (WGS) entry which is preliminary data.</text>
</comment>
<reference evidence="2" key="2">
    <citation type="submission" date="2021-04" db="EMBL/GenBank/DDBJ databases">
        <authorList>
            <person name="Gilroy R."/>
        </authorList>
    </citation>
    <scope>NUCLEOTIDE SEQUENCE</scope>
    <source>
        <strain evidence="2">ChiHjej13B12-4958</strain>
    </source>
</reference>
<proteinExistence type="predicted"/>
<sequence>MLTADPESLASAATHLAGIADRLGAPTGPGGPGGSGGPGASGEPATLLAPVPQAAAFTAAMARVRGEQATVMSGFSGFYRSSAESLSSTATALRRGEDAAAARFAGMGTGAL</sequence>
<evidence type="ECO:0000313" key="2">
    <source>
        <dbReference type="EMBL" id="HJC85476.1"/>
    </source>
</evidence>
<gene>
    <name evidence="2" type="ORF">H9751_08030</name>
</gene>
<evidence type="ECO:0000256" key="1">
    <source>
        <dbReference type="SAM" id="MobiDB-lite"/>
    </source>
</evidence>
<dbReference type="Proteomes" id="UP000823858">
    <property type="component" value="Unassembled WGS sequence"/>
</dbReference>
<feature type="region of interest" description="Disordered" evidence="1">
    <location>
        <begin position="20"/>
        <end position="46"/>
    </location>
</feature>
<name>A0A9D2QFF3_9CORY</name>
<evidence type="ECO:0000313" key="3">
    <source>
        <dbReference type="Proteomes" id="UP000823858"/>
    </source>
</evidence>